<dbReference type="STRING" id="437022.CC99x_00539"/>
<feature type="repeat" description="ANK" evidence="3">
    <location>
        <begin position="34"/>
        <end position="66"/>
    </location>
</feature>
<dbReference type="OrthoDB" id="5654440at2"/>
<dbReference type="SMART" id="SM00248">
    <property type="entry name" value="ANK"/>
    <property type="match status" value="3"/>
</dbReference>
<dbReference type="PANTHER" id="PTHR24198">
    <property type="entry name" value="ANKYRIN REPEAT AND PROTEIN KINASE DOMAIN-CONTAINING PROTEIN"/>
    <property type="match status" value="1"/>
</dbReference>
<dbReference type="RefSeq" id="WP_057623396.1">
    <property type="nucleotide sequence ID" value="NZ_LKHV02000001.1"/>
</dbReference>
<dbReference type="SUPFAM" id="SSF48403">
    <property type="entry name" value="Ankyrin repeat"/>
    <property type="match status" value="1"/>
</dbReference>
<dbReference type="PROSITE" id="PS50297">
    <property type="entry name" value="ANK_REP_REGION"/>
    <property type="match status" value="2"/>
</dbReference>
<evidence type="ECO:0000313" key="6">
    <source>
        <dbReference type="Proteomes" id="UP000051494"/>
    </source>
</evidence>
<keyword evidence="1" id="KW-0677">Repeat</keyword>
<dbReference type="AlphaFoldDB" id="A0A0Q9YSC2"/>
<gene>
    <name evidence="5" type="ORF">CC99x_001255</name>
    <name evidence="4" type="ORF">CC99x_00539</name>
</gene>
<protein>
    <submittedName>
        <fullName evidence="5">Ankyrin repeat domain-containing protein</fullName>
    </submittedName>
    <submittedName>
        <fullName evidence="4">Ankyrin repeats (3 copies)</fullName>
    </submittedName>
</protein>
<comment type="caution">
    <text evidence="4">The sequence shown here is derived from an EMBL/GenBank/DDBJ whole genome shotgun (WGS) entry which is preliminary data.</text>
</comment>
<proteinExistence type="predicted"/>
<evidence type="ECO:0000256" key="1">
    <source>
        <dbReference type="ARBA" id="ARBA00022737"/>
    </source>
</evidence>
<reference evidence="4" key="1">
    <citation type="submission" date="2015-09" db="EMBL/GenBank/DDBJ databases">
        <title>Draft Genome Sequences of Two Novel Amoeba-resistant Intranuclear Bacteria, Candidatus Berkiella cookevillensis and Candidatus Berkiella aquae.</title>
        <authorList>
            <person name="Mehari Y.T."/>
            <person name="Arivett B.A."/>
            <person name="Farone A.L."/>
            <person name="Gunderson J.H."/>
            <person name="Farone M.B."/>
        </authorList>
    </citation>
    <scope>NUCLEOTIDE SEQUENCE [LARGE SCALE GENOMIC DNA]</scope>
    <source>
        <strain evidence="4">CC99</strain>
    </source>
</reference>
<dbReference type="InterPro" id="IPR002110">
    <property type="entry name" value="Ankyrin_rpt"/>
</dbReference>
<dbReference type="EMBL" id="LKHV02000001">
    <property type="protein sequence ID" value="MCS5707524.1"/>
    <property type="molecule type" value="Genomic_DNA"/>
</dbReference>
<dbReference type="PRINTS" id="PR01415">
    <property type="entry name" value="ANKYRIN"/>
</dbReference>
<name>A0A0Q9YSC2_9GAMM</name>
<organism evidence="4">
    <name type="scientific">Candidatus Berkiella cookevillensis</name>
    <dbReference type="NCBI Taxonomy" id="437022"/>
    <lineage>
        <taxon>Bacteria</taxon>
        <taxon>Pseudomonadati</taxon>
        <taxon>Pseudomonadota</taxon>
        <taxon>Gammaproteobacteria</taxon>
        <taxon>Candidatus Berkiellales</taxon>
        <taxon>Candidatus Berkiellaceae</taxon>
        <taxon>Candidatus Berkiella</taxon>
    </lineage>
</organism>
<evidence type="ECO:0000256" key="2">
    <source>
        <dbReference type="ARBA" id="ARBA00023043"/>
    </source>
</evidence>
<evidence type="ECO:0000313" key="5">
    <source>
        <dbReference type="EMBL" id="MCS5707524.1"/>
    </source>
</evidence>
<accession>A0A0Q9YSC2</accession>
<evidence type="ECO:0000256" key="3">
    <source>
        <dbReference type="PROSITE-ProRule" id="PRU00023"/>
    </source>
</evidence>
<dbReference type="PANTHER" id="PTHR24198:SF165">
    <property type="entry name" value="ANKYRIN REPEAT-CONTAINING PROTEIN-RELATED"/>
    <property type="match status" value="1"/>
</dbReference>
<dbReference type="Pfam" id="PF00023">
    <property type="entry name" value="Ank"/>
    <property type="match status" value="1"/>
</dbReference>
<feature type="repeat" description="ANK" evidence="3">
    <location>
        <begin position="71"/>
        <end position="103"/>
    </location>
</feature>
<reference evidence="5" key="2">
    <citation type="journal article" date="2016" name="Genome Announc.">
        <title>Draft Genome Sequences of Two Novel Amoeba-Resistant Intranuclear Bacteria, 'Candidatus Berkiella cookevillensis' and 'Candidatus Berkiella aquae'.</title>
        <authorList>
            <person name="Mehari Y.T."/>
            <person name="Arivett B.A."/>
            <person name="Farone A.L."/>
            <person name="Gunderson J.H."/>
            <person name="Farone M.B."/>
        </authorList>
    </citation>
    <scope>NUCLEOTIDE SEQUENCE</scope>
    <source>
        <strain evidence="5">CC99</strain>
    </source>
</reference>
<dbReference type="InterPro" id="IPR036770">
    <property type="entry name" value="Ankyrin_rpt-contain_sf"/>
</dbReference>
<keyword evidence="6" id="KW-1185">Reference proteome</keyword>
<dbReference type="Pfam" id="PF12796">
    <property type="entry name" value="Ank_2"/>
    <property type="match status" value="1"/>
</dbReference>
<evidence type="ECO:0000313" key="4">
    <source>
        <dbReference type="EMBL" id="KRG19527.1"/>
    </source>
</evidence>
<reference evidence="5" key="3">
    <citation type="submission" date="2021-06" db="EMBL/GenBank/DDBJ databases">
        <title>Genomic Description and Analysis of Intracellular Bacteria, Candidatus Berkiella cookevillensis and Candidatus Berkiella aquae.</title>
        <authorList>
            <person name="Kidane D.T."/>
            <person name="Mehari Y.T."/>
            <person name="Rice F.C."/>
            <person name="Arivett B.A."/>
            <person name="Farone A.L."/>
            <person name="Berk S.G."/>
            <person name="Farone M.B."/>
        </authorList>
    </citation>
    <scope>NUCLEOTIDE SEQUENCE</scope>
    <source>
        <strain evidence="5">CC99</strain>
    </source>
</reference>
<keyword evidence="2 3" id="KW-0040">ANK repeat</keyword>
<dbReference type="Gene3D" id="1.25.40.20">
    <property type="entry name" value="Ankyrin repeat-containing domain"/>
    <property type="match status" value="1"/>
</dbReference>
<dbReference type="EMBL" id="LKHV01000002">
    <property type="protein sequence ID" value="KRG19527.1"/>
    <property type="molecule type" value="Genomic_DNA"/>
</dbReference>
<dbReference type="PROSITE" id="PS50088">
    <property type="entry name" value="ANK_REPEAT"/>
    <property type="match status" value="2"/>
</dbReference>
<dbReference type="Proteomes" id="UP000051494">
    <property type="component" value="Unassembled WGS sequence"/>
</dbReference>
<sequence length="192" mass="21631">MTIIIKALNEGHIELAMTLIQNSVPYQVCQYDESGQTALHIAIQKNYLDVTCALLENGANIDAYARDSAYHRMTPMHYAALTGNLVAARLLLNWGADITLENGDGLNPASLALKHGFVAIAKVINQQANYKPKFAWPLRLPLSKKMHNKEQSPTAHITPYPFQLHKTELYQRDSKVVDFLAYKLKRTRQSKL</sequence>